<dbReference type="OrthoDB" id="5396104at2759"/>
<evidence type="ECO:0000313" key="2">
    <source>
        <dbReference type="EMBL" id="KAF4467751.1"/>
    </source>
</evidence>
<sequence>MAIHSTKPSSSPPRSSATGLAWVCKECGITYKIAVTRRCLKCFTTTKVGPSTTPAYKRRRRLERYAKMPSIAHMDYEHWTVYNDWRRFRASYSANPAAWKSRNKRELHGAEGKERQVLKDELEMTRRIEITEERKKRFANGTWSCEKDCDYLSQCAHERYEAKHNGVAVVGSVIKPAIDDIVNVDPTCALLPEPKVEVADPEAIYDDDEIIMAYEARDQYDWFTKTQDDADLNDDDEEAKLSDETEEA</sequence>
<evidence type="ECO:0000313" key="3">
    <source>
        <dbReference type="Proteomes" id="UP000554235"/>
    </source>
</evidence>
<gene>
    <name evidence="2" type="ORF">FALBO_5382</name>
</gene>
<evidence type="ECO:0000256" key="1">
    <source>
        <dbReference type="SAM" id="MobiDB-lite"/>
    </source>
</evidence>
<comment type="caution">
    <text evidence="2">The sequence shown here is derived from an EMBL/GenBank/DDBJ whole genome shotgun (WGS) entry which is preliminary data.</text>
</comment>
<organism evidence="2 3">
    <name type="scientific">Fusarium albosuccineum</name>
    <dbReference type="NCBI Taxonomy" id="1237068"/>
    <lineage>
        <taxon>Eukaryota</taxon>
        <taxon>Fungi</taxon>
        <taxon>Dikarya</taxon>
        <taxon>Ascomycota</taxon>
        <taxon>Pezizomycotina</taxon>
        <taxon>Sordariomycetes</taxon>
        <taxon>Hypocreomycetidae</taxon>
        <taxon>Hypocreales</taxon>
        <taxon>Nectriaceae</taxon>
        <taxon>Fusarium</taxon>
        <taxon>Fusarium decemcellulare species complex</taxon>
    </lineage>
</organism>
<dbReference type="EMBL" id="JAADYS010000698">
    <property type="protein sequence ID" value="KAF4467751.1"/>
    <property type="molecule type" value="Genomic_DNA"/>
</dbReference>
<feature type="compositionally biased region" description="Acidic residues" evidence="1">
    <location>
        <begin position="229"/>
        <end position="238"/>
    </location>
</feature>
<name>A0A8H4LFD4_9HYPO</name>
<proteinExistence type="predicted"/>
<feature type="region of interest" description="Disordered" evidence="1">
    <location>
        <begin position="225"/>
        <end position="248"/>
    </location>
</feature>
<dbReference type="Proteomes" id="UP000554235">
    <property type="component" value="Unassembled WGS sequence"/>
</dbReference>
<accession>A0A8H4LFD4</accession>
<protein>
    <submittedName>
        <fullName evidence="2">Uncharacterized protein</fullName>
    </submittedName>
</protein>
<reference evidence="2 3" key="1">
    <citation type="submission" date="2020-01" db="EMBL/GenBank/DDBJ databases">
        <title>Identification and distribution of gene clusters putatively required for synthesis of sphingolipid metabolism inhibitors in phylogenetically diverse species of the filamentous fungus Fusarium.</title>
        <authorList>
            <person name="Kim H.-S."/>
            <person name="Busman M."/>
            <person name="Brown D.W."/>
            <person name="Divon H."/>
            <person name="Uhlig S."/>
            <person name="Proctor R.H."/>
        </authorList>
    </citation>
    <scope>NUCLEOTIDE SEQUENCE [LARGE SCALE GENOMIC DNA]</scope>
    <source>
        <strain evidence="2 3">NRRL 20459</strain>
    </source>
</reference>
<keyword evidence="3" id="KW-1185">Reference proteome</keyword>
<dbReference type="AlphaFoldDB" id="A0A8H4LFD4"/>
<feature type="compositionally biased region" description="Basic and acidic residues" evidence="1">
    <location>
        <begin position="239"/>
        <end position="248"/>
    </location>
</feature>